<dbReference type="RefSeq" id="WP_138855026.1">
    <property type="nucleotide sequence ID" value="NZ_CP040709.1"/>
</dbReference>
<keyword evidence="2" id="KW-0732">Signal</keyword>
<name>A0A840S823_9BURK</name>
<dbReference type="EMBL" id="JACHHO010000003">
    <property type="protein sequence ID" value="MBB5204944.1"/>
    <property type="molecule type" value="Genomic_DNA"/>
</dbReference>
<gene>
    <name evidence="3" type="ORF">HNQ51_002263</name>
</gene>
<proteinExistence type="predicted"/>
<evidence type="ECO:0000313" key="3">
    <source>
        <dbReference type="EMBL" id="MBB5204944.1"/>
    </source>
</evidence>
<evidence type="ECO:0000313" key="4">
    <source>
        <dbReference type="Proteomes" id="UP000554837"/>
    </source>
</evidence>
<feature type="region of interest" description="Disordered" evidence="1">
    <location>
        <begin position="48"/>
        <end position="81"/>
    </location>
</feature>
<feature type="compositionally biased region" description="Low complexity" evidence="1">
    <location>
        <begin position="54"/>
        <end position="77"/>
    </location>
</feature>
<feature type="signal peptide" evidence="2">
    <location>
        <begin position="1"/>
        <end position="17"/>
    </location>
</feature>
<evidence type="ECO:0000256" key="2">
    <source>
        <dbReference type="SAM" id="SignalP"/>
    </source>
</evidence>
<comment type="caution">
    <text evidence="3">The sequence shown here is derived from an EMBL/GenBank/DDBJ whole genome shotgun (WGS) entry which is preliminary data.</text>
</comment>
<sequence length="203" mass="21984">MRAALLLLALCGLNLQAQTLYRCEVGGKLEFRQSPCPEGGKPLRVHAPPVGTVTPRAPSASAPSAASTPAPDADASALGAIGPDRRLPPEWLTACLDWYRPLLRDPDSAKAREPSRERGVLSLTLQARNARGGLEEKPARCEFKSDRLDAGWTRIHAERLGWNVKGEACPLRERPVAPRPGQALPAQAPQLVLDDRGIERCRP</sequence>
<reference evidence="3 4" key="1">
    <citation type="submission" date="2020-08" db="EMBL/GenBank/DDBJ databases">
        <title>Genomic Encyclopedia of Type Strains, Phase IV (KMG-IV): sequencing the most valuable type-strain genomes for metagenomic binning, comparative biology and taxonomic classification.</title>
        <authorList>
            <person name="Goeker M."/>
        </authorList>
    </citation>
    <scope>NUCLEOTIDE SEQUENCE [LARGE SCALE GENOMIC DNA]</scope>
    <source>
        <strain evidence="3 4">DSM 23958</strain>
    </source>
</reference>
<dbReference type="Proteomes" id="UP000554837">
    <property type="component" value="Unassembled WGS sequence"/>
</dbReference>
<protein>
    <recommendedName>
        <fullName evidence="5">DUF4124 domain-containing protein</fullName>
    </recommendedName>
</protein>
<feature type="chain" id="PRO_5032595407" description="DUF4124 domain-containing protein" evidence="2">
    <location>
        <begin position="18"/>
        <end position="203"/>
    </location>
</feature>
<keyword evidence="4" id="KW-1185">Reference proteome</keyword>
<evidence type="ECO:0008006" key="5">
    <source>
        <dbReference type="Google" id="ProtNLM"/>
    </source>
</evidence>
<accession>A0A840S823</accession>
<dbReference type="OrthoDB" id="8898894at2"/>
<evidence type="ECO:0000256" key="1">
    <source>
        <dbReference type="SAM" id="MobiDB-lite"/>
    </source>
</evidence>
<organism evidence="3 4">
    <name type="scientific">Inhella inkyongensis</name>
    <dbReference type="NCBI Taxonomy" id="392593"/>
    <lineage>
        <taxon>Bacteria</taxon>
        <taxon>Pseudomonadati</taxon>
        <taxon>Pseudomonadota</taxon>
        <taxon>Betaproteobacteria</taxon>
        <taxon>Burkholderiales</taxon>
        <taxon>Sphaerotilaceae</taxon>
        <taxon>Inhella</taxon>
    </lineage>
</organism>
<dbReference type="AlphaFoldDB" id="A0A840S823"/>